<keyword evidence="1" id="KW-0812">Transmembrane</keyword>
<evidence type="ECO:0008006" key="4">
    <source>
        <dbReference type="Google" id="ProtNLM"/>
    </source>
</evidence>
<reference evidence="2 3" key="1">
    <citation type="submission" date="2018-02" db="EMBL/GenBank/DDBJ databases">
        <title>Whole genome sequencing of endophytic bacterium.</title>
        <authorList>
            <person name="Eedara R."/>
            <person name="Podile A.R."/>
        </authorList>
    </citation>
    <scope>NUCLEOTIDE SEQUENCE [LARGE SCALE GENOMIC DNA]</scope>
    <source>
        <strain evidence="2 3">RP1T</strain>
    </source>
</reference>
<keyword evidence="1" id="KW-1133">Transmembrane helix</keyword>
<dbReference type="EMBL" id="PUEJ01000013">
    <property type="protein sequence ID" value="PRH84517.1"/>
    <property type="molecule type" value="Genomic_DNA"/>
</dbReference>
<sequence>MVSVKREGPAALRIVGRSFLILGFVGLLATPVLGMNEWRSPRTASAAGTIVSVNPYPVVSFSTPQGSVIRFTNLVRSSLLHEGDSVTVAYNPAIPTDATLDGLLGRWFFAGLAALLGTAFLLVGGLTTVIGRRRTAGTS</sequence>
<keyword evidence="1" id="KW-0472">Membrane</keyword>
<feature type="transmembrane region" description="Helical" evidence="1">
    <location>
        <begin position="107"/>
        <end position="130"/>
    </location>
</feature>
<comment type="caution">
    <text evidence="2">The sequence shown here is derived from an EMBL/GenBank/DDBJ whole genome shotgun (WGS) entry which is preliminary data.</text>
</comment>
<proteinExistence type="predicted"/>
<keyword evidence="3" id="KW-1185">Reference proteome</keyword>
<evidence type="ECO:0000256" key="1">
    <source>
        <dbReference type="SAM" id="Phobius"/>
    </source>
</evidence>
<protein>
    <recommendedName>
        <fullName evidence="4">DUF3592 domain-containing protein</fullName>
    </recommendedName>
</protein>
<name>A0A2S9Q5A7_9HYPH</name>
<accession>A0A2S9Q5A7</accession>
<organism evidence="2 3">
    <name type="scientific">Labrys okinawensis</name>
    <dbReference type="NCBI Taxonomy" id="346911"/>
    <lineage>
        <taxon>Bacteria</taxon>
        <taxon>Pseudomonadati</taxon>
        <taxon>Pseudomonadota</taxon>
        <taxon>Alphaproteobacteria</taxon>
        <taxon>Hyphomicrobiales</taxon>
        <taxon>Xanthobacteraceae</taxon>
        <taxon>Labrys</taxon>
    </lineage>
</organism>
<evidence type="ECO:0000313" key="3">
    <source>
        <dbReference type="Proteomes" id="UP000237682"/>
    </source>
</evidence>
<dbReference type="Proteomes" id="UP000237682">
    <property type="component" value="Unassembled WGS sequence"/>
</dbReference>
<gene>
    <name evidence="2" type="ORF">C5L14_27100</name>
</gene>
<dbReference type="OrthoDB" id="8451063at2"/>
<evidence type="ECO:0000313" key="2">
    <source>
        <dbReference type="EMBL" id="PRH84517.1"/>
    </source>
</evidence>
<dbReference type="AlphaFoldDB" id="A0A2S9Q5A7"/>
<feature type="transmembrane region" description="Helical" evidence="1">
    <location>
        <begin position="12"/>
        <end position="33"/>
    </location>
</feature>